<evidence type="ECO:0000313" key="1">
    <source>
        <dbReference type="EMBL" id="GIE53157.1"/>
    </source>
</evidence>
<gene>
    <name evidence="1" type="ORF">Ani05nite_66910</name>
</gene>
<name>A0A919JPS2_9ACTN</name>
<dbReference type="RefSeq" id="WP_203774992.1">
    <property type="nucleotide sequence ID" value="NZ_BOMQ01000079.1"/>
</dbReference>
<comment type="caution">
    <text evidence="1">The sequence shown here is derived from an EMBL/GenBank/DDBJ whole genome shotgun (WGS) entry which is preliminary data.</text>
</comment>
<sequence length="213" mass="23968">MTTTLRTTTTATTLDHVTVWRHLAMPGRRSIDIRERTSADGTVTYRFTGSRAAGALTITPTYADDLEAIPTRIRLRLGIHGPATDYRSETREELPTINTVTLHGEIPALDPGEYLTRTRPGLHFERIGRREVSDRTNDYFCQILTAIIGSYVARPQTEYERRTTAIRHAAARLHNLNHRHIQPARNALNQMRAQLAALDDAATHLRHLADEAA</sequence>
<accession>A0A919JPS2</accession>
<dbReference type="AlphaFoldDB" id="A0A919JPS2"/>
<dbReference type="EMBL" id="BOMQ01000079">
    <property type="protein sequence ID" value="GIE53157.1"/>
    <property type="molecule type" value="Genomic_DNA"/>
</dbReference>
<evidence type="ECO:0000313" key="2">
    <source>
        <dbReference type="Proteomes" id="UP000647172"/>
    </source>
</evidence>
<dbReference type="Proteomes" id="UP000647172">
    <property type="component" value="Unassembled WGS sequence"/>
</dbReference>
<keyword evidence="2" id="KW-1185">Reference proteome</keyword>
<reference evidence="1" key="1">
    <citation type="submission" date="2021-01" db="EMBL/GenBank/DDBJ databases">
        <title>Whole genome shotgun sequence of Actinoplanes nipponensis NBRC 14063.</title>
        <authorList>
            <person name="Komaki H."/>
            <person name="Tamura T."/>
        </authorList>
    </citation>
    <scope>NUCLEOTIDE SEQUENCE</scope>
    <source>
        <strain evidence="1">NBRC 14063</strain>
    </source>
</reference>
<organism evidence="1 2">
    <name type="scientific">Actinoplanes nipponensis</name>
    <dbReference type="NCBI Taxonomy" id="135950"/>
    <lineage>
        <taxon>Bacteria</taxon>
        <taxon>Bacillati</taxon>
        <taxon>Actinomycetota</taxon>
        <taxon>Actinomycetes</taxon>
        <taxon>Micromonosporales</taxon>
        <taxon>Micromonosporaceae</taxon>
        <taxon>Actinoplanes</taxon>
    </lineage>
</organism>
<protein>
    <submittedName>
        <fullName evidence="1">Uncharacterized protein</fullName>
    </submittedName>
</protein>
<proteinExistence type="predicted"/>